<dbReference type="SMART" id="SM00020">
    <property type="entry name" value="Tryp_SPc"/>
    <property type="match status" value="1"/>
</dbReference>
<keyword evidence="2" id="KW-0378">Hydrolase</keyword>
<accession>A0A0L0CFP3</accession>
<evidence type="ECO:0000256" key="1">
    <source>
        <dbReference type="ARBA" id="ARBA00022670"/>
    </source>
</evidence>
<dbReference type="InterPro" id="IPR050430">
    <property type="entry name" value="Peptidase_S1"/>
</dbReference>
<evidence type="ECO:0000259" key="6">
    <source>
        <dbReference type="PROSITE" id="PS50240"/>
    </source>
</evidence>
<dbReference type="PANTHER" id="PTHR24276:SF98">
    <property type="entry name" value="FI18310P1-RELATED"/>
    <property type="match status" value="1"/>
</dbReference>
<dbReference type="InterPro" id="IPR009003">
    <property type="entry name" value="Peptidase_S1_PA"/>
</dbReference>
<protein>
    <recommendedName>
        <fullName evidence="6">Peptidase S1 domain-containing protein</fullName>
    </recommendedName>
</protein>
<keyword evidence="3" id="KW-0720">Serine protease</keyword>
<dbReference type="SUPFAM" id="SSF50494">
    <property type="entry name" value="Trypsin-like serine proteases"/>
    <property type="match status" value="1"/>
</dbReference>
<dbReference type="PROSITE" id="PS50240">
    <property type="entry name" value="TRYPSIN_DOM"/>
    <property type="match status" value="1"/>
</dbReference>
<evidence type="ECO:0000256" key="5">
    <source>
        <dbReference type="SAM" id="SignalP"/>
    </source>
</evidence>
<evidence type="ECO:0000256" key="4">
    <source>
        <dbReference type="ARBA" id="ARBA00023157"/>
    </source>
</evidence>
<dbReference type="Gene3D" id="2.40.10.10">
    <property type="entry name" value="Trypsin-like serine proteases"/>
    <property type="match status" value="1"/>
</dbReference>
<dbReference type="InterPro" id="IPR043504">
    <property type="entry name" value="Peptidase_S1_PA_chymotrypsin"/>
</dbReference>
<feature type="signal peptide" evidence="5">
    <location>
        <begin position="1"/>
        <end position="29"/>
    </location>
</feature>
<dbReference type="InterPro" id="IPR001254">
    <property type="entry name" value="Trypsin_dom"/>
</dbReference>
<keyword evidence="4" id="KW-1015">Disulfide bond</keyword>
<dbReference type="OrthoDB" id="10059102at2759"/>
<dbReference type="OMA" id="SWIYTII"/>
<evidence type="ECO:0000256" key="2">
    <source>
        <dbReference type="ARBA" id="ARBA00022801"/>
    </source>
</evidence>
<dbReference type="AlphaFoldDB" id="A0A0L0CFP3"/>
<reference evidence="7 8" key="1">
    <citation type="journal article" date="2015" name="Nat. Commun.">
        <title>Lucilia cuprina genome unlocks parasitic fly biology to underpin future interventions.</title>
        <authorList>
            <person name="Anstead C.A."/>
            <person name="Korhonen P.K."/>
            <person name="Young N.D."/>
            <person name="Hall R.S."/>
            <person name="Jex A.R."/>
            <person name="Murali S.C."/>
            <person name="Hughes D.S."/>
            <person name="Lee S.F."/>
            <person name="Perry T."/>
            <person name="Stroehlein A.J."/>
            <person name="Ansell B.R."/>
            <person name="Breugelmans B."/>
            <person name="Hofmann A."/>
            <person name="Qu J."/>
            <person name="Dugan S."/>
            <person name="Lee S.L."/>
            <person name="Chao H."/>
            <person name="Dinh H."/>
            <person name="Han Y."/>
            <person name="Doddapaneni H.V."/>
            <person name="Worley K.C."/>
            <person name="Muzny D.M."/>
            <person name="Ioannidis P."/>
            <person name="Waterhouse R.M."/>
            <person name="Zdobnov E.M."/>
            <person name="James P.J."/>
            <person name="Bagnall N.H."/>
            <person name="Kotze A.C."/>
            <person name="Gibbs R.A."/>
            <person name="Richards S."/>
            <person name="Batterham P."/>
            <person name="Gasser R.B."/>
        </authorList>
    </citation>
    <scope>NUCLEOTIDE SEQUENCE [LARGE SCALE GENOMIC DNA]</scope>
    <source>
        <strain evidence="7 8">LS</strain>
        <tissue evidence="7">Full body</tissue>
    </source>
</reference>
<name>A0A0L0CFP3_LUCCU</name>
<keyword evidence="8" id="KW-1185">Reference proteome</keyword>
<evidence type="ECO:0000313" key="8">
    <source>
        <dbReference type="Proteomes" id="UP000037069"/>
    </source>
</evidence>
<evidence type="ECO:0000313" key="7">
    <source>
        <dbReference type="EMBL" id="KNC31061.1"/>
    </source>
</evidence>
<feature type="domain" description="Peptidase S1" evidence="6">
    <location>
        <begin position="20"/>
        <end position="275"/>
    </location>
</feature>
<evidence type="ECO:0000256" key="3">
    <source>
        <dbReference type="ARBA" id="ARBA00022825"/>
    </source>
</evidence>
<sequence>MKMTNMSLNLNILKILAILIVCSTALCSANQPSYQVSLYVHLHPRGPPIHLCNGIIVQSRLILTTASCVHYKFSSSNSPVIPIAPSMISVISGSTTTFREELTLQVSDIFVADNFNYTTGENDLAVLRLKGILPLDTRSDMSWITLADDEDFEGSCLANFYVRNSLNGAPNYIQSEHLPILDSEACGATSQYSNERENDICSFYYLPAGFNCNAVESLQNYNGDRGTGLVCGNKLMGILSTILPLQNKTDCLEKPIKAYYTAIIPNIGWIFDVITEEDLNMLNDGEYISSSPYAGETNAFVEPQVTEPEPTLVYSQLANITVPTESSVQNSATKNIKGNFKILSLIFGIYFIIQVLNC</sequence>
<proteinExistence type="predicted"/>
<keyword evidence="5" id="KW-0732">Signal</keyword>
<dbReference type="EMBL" id="JRES01000453">
    <property type="protein sequence ID" value="KNC31061.1"/>
    <property type="molecule type" value="Genomic_DNA"/>
</dbReference>
<keyword evidence="1" id="KW-0645">Protease</keyword>
<dbReference type="Pfam" id="PF00089">
    <property type="entry name" value="Trypsin"/>
    <property type="match status" value="1"/>
</dbReference>
<dbReference type="Proteomes" id="UP000037069">
    <property type="component" value="Unassembled WGS sequence"/>
</dbReference>
<organism evidence="7 8">
    <name type="scientific">Lucilia cuprina</name>
    <name type="common">Green bottle fly</name>
    <name type="synonym">Australian sheep blowfly</name>
    <dbReference type="NCBI Taxonomy" id="7375"/>
    <lineage>
        <taxon>Eukaryota</taxon>
        <taxon>Metazoa</taxon>
        <taxon>Ecdysozoa</taxon>
        <taxon>Arthropoda</taxon>
        <taxon>Hexapoda</taxon>
        <taxon>Insecta</taxon>
        <taxon>Pterygota</taxon>
        <taxon>Neoptera</taxon>
        <taxon>Endopterygota</taxon>
        <taxon>Diptera</taxon>
        <taxon>Brachycera</taxon>
        <taxon>Muscomorpha</taxon>
        <taxon>Oestroidea</taxon>
        <taxon>Calliphoridae</taxon>
        <taxon>Luciliinae</taxon>
        <taxon>Lucilia</taxon>
    </lineage>
</organism>
<dbReference type="GO" id="GO:0006508">
    <property type="term" value="P:proteolysis"/>
    <property type="evidence" value="ECO:0007669"/>
    <property type="project" value="UniProtKB-KW"/>
</dbReference>
<feature type="chain" id="PRO_5005536004" description="Peptidase S1 domain-containing protein" evidence="5">
    <location>
        <begin position="30"/>
        <end position="358"/>
    </location>
</feature>
<comment type="caution">
    <text evidence="7">The sequence shown here is derived from an EMBL/GenBank/DDBJ whole genome shotgun (WGS) entry which is preliminary data.</text>
</comment>
<gene>
    <name evidence="7" type="ORF">FF38_09929</name>
</gene>
<dbReference type="GO" id="GO:0004252">
    <property type="term" value="F:serine-type endopeptidase activity"/>
    <property type="evidence" value="ECO:0007669"/>
    <property type="project" value="InterPro"/>
</dbReference>
<dbReference type="PANTHER" id="PTHR24276">
    <property type="entry name" value="POLYSERASE-RELATED"/>
    <property type="match status" value="1"/>
</dbReference>